<dbReference type="EMBL" id="JBBPFD010000002">
    <property type="protein sequence ID" value="KAK7939571.1"/>
    <property type="molecule type" value="Genomic_DNA"/>
</dbReference>
<comment type="caution">
    <text evidence="1">The sequence shown here is derived from an EMBL/GenBank/DDBJ whole genome shotgun (WGS) entry which is preliminary data.</text>
</comment>
<dbReference type="Proteomes" id="UP001460270">
    <property type="component" value="Unassembled WGS sequence"/>
</dbReference>
<organism evidence="1 2">
    <name type="scientific">Mugilogobius chulae</name>
    <name type="common">yellowstripe goby</name>
    <dbReference type="NCBI Taxonomy" id="88201"/>
    <lineage>
        <taxon>Eukaryota</taxon>
        <taxon>Metazoa</taxon>
        <taxon>Chordata</taxon>
        <taxon>Craniata</taxon>
        <taxon>Vertebrata</taxon>
        <taxon>Euteleostomi</taxon>
        <taxon>Actinopterygii</taxon>
        <taxon>Neopterygii</taxon>
        <taxon>Teleostei</taxon>
        <taxon>Neoteleostei</taxon>
        <taxon>Acanthomorphata</taxon>
        <taxon>Gobiaria</taxon>
        <taxon>Gobiiformes</taxon>
        <taxon>Gobioidei</taxon>
        <taxon>Gobiidae</taxon>
        <taxon>Gobionellinae</taxon>
        <taxon>Mugilogobius</taxon>
    </lineage>
</organism>
<evidence type="ECO:0000313" key="2">
    <source>
        <dbReference type="Proteomes" id="UP001460270"/>
    </source>
</evidence>
<name>A0AAW0Q0X4_9GOBI</name>
<sequence length="309" mass="32458">MSGGFSFGQGSGGFSFGQNTTAAPTTGFGMPTATTAPSGGGFTFGAAAAQPSTNSTGGFAFGTPANSSASGGGFSFGTPTTSFGLGAAPQTTTAAGLTLGSTPAAATGFSLGGGLSTQSTAAPATGGLVLEQSANNQRQLRLRICTNRLRRLQLRHQSSGHYNYSFYHAPAAPSTLVANQLPQLLPPLLSLQVFLWESNHPLHLLLQLPHWPLSLQLHLCSLCLRLPLAVLQLWAQGLLCHSSNFSSSQHCSSHDNSNWGVIFDAETIRSHNNHLSFRCCCYDYCVQQQQLSQSGQLLVLHWGSNPQHP</sequence>
<evidence type="ECO:0000313" key="1">
    <source>
        <dbReference type="EMBL" id="KAK7939571.1"/>
    </source>
</evidence>
<protein>
    <submittedName>
        <fullName evidence="1">Uncharacterized protein</fullName>
    </submittedName>
</protein>
<reference evidence="2" key="1">
    <citation type="submission" date="2024-04" db="EMBL/GenBank/DDBJ databases">
        <title>Salinicola lusitanus LLJ914,a marine bacterium isolated from the Okinawa Trough.</title>
        <authorList>
            <person name="Li J."/>
        </authorList>
    </citation>
    <scope>NUCLEOTIDE SEQUENCE [LARGE SCALE GENOMIC DNA]</scope>
</reference>
<gene>
    <name evidence="1" type="ORF">WMY93_002897</name>
</gene>
<keyword evidence="2" id="KW-1185">Reference proteome</keyword>
<accession>A0AAW0Q0X4</accession>
<dbReference type="AlphaFoldDB" id="A0AAW0Q0X4"/>
<proteinExistence type="predicted"/>